<dbReference type="Pfam" id="PF13561">
    <property type="entry name" value="adh_short_C2"/>
    <property type="match status" value="1"/>
</dbReference>
<dbReference type="Gene3D" id="3.40.50.720">
    <property type="entry name" value="NAD(P)-binding Rossmann-like Domain"/>
    <property type="match status" value="1"/>
</dbReference>
<keyword evidence="4" id="KW-1185">Reference proteome</keyword>
<dbReference type="PANTHER" id="PTHR43477:SF1">
    <property type="entry name" value="DIHYDROANTICAPSIN 7-DEHYDROGENASE"/>
    <property type="match status" value="1"/>
</dbReference>
<protein>
    <submittedName>
        <fullName evidence="3">Uncharacterized protein</fullName>
    </submittedName>
</protein>
<dbReference type="InterPro" id="IPR020904">
    <property type="entry name" value="Sc_DH/Rdtase_CS"/>
</dbReference>
<name>Q9HJQ4_THEAC</name>
<dbReference type="AlphaFoldDB" id="Q9HJQ4"/>
<dbReference type="eggNOG" id="arCOG01262">
    <property type="taxonomic scope" value="Archaea"/>
</dbReference>
<proteinExistence type="inferred from homology"/>
<comment type="similarity">
    <text evidence="1">Belongs to the short-chain dehydrogenases/reductases (SDR) family.</text>
</comment>
<accession>Q9HJQ4</accession>
<dbReference type="InParanoid" id="Q9HJQ4"/>
<keyword evidence="2" id="KW-0560">Oxidoreductase</keyword>
<dbReference type="PRINTS" id="PR00081">
    <property type="entry name" value="GDHRDH"/>
</dbReference>
<dbReference type="PROSITE" id="PS00061">
    <property type="entry name" value="ADH_SHORT"/>
    <property type="match status" value="1"/>
</dbReference>
<dbReference type="KEGG" id="tac:Ta0913"/>
<dbReference type="Proteomes" id="UP000001024">
    <property type="component" value="Chromosome"/>
</dbReference>
<dbReference type="HOGENOM" id="CLU_1207667_0_0_2"/>
<dbReference type="InterPro" id="IPR051122">
    <property type="entry name" value="SDR_DHRS6-like"/>
</dbReference>
<evidence type="ECO:0000256" key="2">
    <source>
        <dbReference type="ARBA" id="ARBA00023002"/>
    </source>
</evidence>
<sequence length="229" mass="25012">MNAIIIGASETFGFFAAKDLLHQGFHVTINARNEEKLSSMKADLAKEGYIEFVAGDISQEYTLKTIRDHYKESKINALIMGLGGYAPDNISDPKGIMKMFEDNVMRPFTTLSKFIDLMATPSSVVFMSSVYSVSIVSENSLSYSGSKAALNRMVASAAKSLLKNRIRVNAVVTTSMDDKSHSERNIYFNPGKQSIDPELVAMVVGFLAGERSLGITGSVIVVDQGFSLR</sequence>
<evidence type="ECO:0000256" key="1">
    <source>
        <dbReference type="ARBA" id="ARBA00006484"/>
    </source>
</evidence>
<dbReference type="STRING" id="273075.gene:9572128"/>
<dbReference type="EMBL" id="AL445065">
    <property type="protein sequence ID" value="CAC12042.1"/>
    <property type="molecule type" value="Genomic_DNA"/>
</dbReference>
<evidence type="ECO:0000313" key="3">
    <source>
        <dbReference type="EMBL" id="CAC12042.1"/>
    </source>
</evidence>
<dbReference type="SUPFAM" id="SSF51735">
    <property type="entry name" value="NAD(P)-binding Rossmann-fold domains"/>
    <property type="match status" value="1"/>
</dbReference>
<gene>
    <name evidence="3" type="ordered locus">Ta0913</name>
</gene>
<reference evidence="3 4" key="1">
    <citation type="journal article" date="2000" name="Nature">
        <title>The genome sequence of the thermoacidophilic scavenger Thermoplasma acidophilum.</title>
        <authorList>
            <person name="Ruepp A."/>
            <person name="Graml W."/>
            <person name="Santos-Martinez M.L."/>
            <person name="Koretke K.K."/>
            <person name="Volker C."/>
            <person name="Mewes H.W."/>
            <person name="Frishman D."/>
            <person name="Stocker S."/>
            <person name="Lupas A.N."/>
            <person name="Baumeister W."/>
        </authorList>
    </citation>
    <scope>NUCLEOTIDE SEQUENCE [LARGE SCALE GENOMIC DNA]</scope>
    <source>
        <strain evidence="4">ATCC 25905 / DSM 1728 / JCM 9062 / NBRC 15155 / AMRC-C165</strain>
    </source>
</reference>
<dbReference type="CDD" id="cd05233">
    <property type="entry name" value="SDR_c"/>
    <property type="match status" value="1"/>
</dbReference>
<dbReference type="PANTHER" id="PTHR43477">
    <property type="entry name" value="DIHYDROANTICAPSIN 7-DEHYDROGENASE"/>
    <property type="match status" value="1"/>
</dbReference>
<dbReference type="InterPro" id="IPR036291">
    <property type="entry name" value="NAD(P)-bd_dom_sf"/>
</dbReference>
<evidence type="ECO:0000313" key="4">
    <source>
        <dbReference type="Proteomes" id="UP000001024"/>
    </source>
</evidence>
<dbReference type="EnsemblBacteria" id="CAC12042">
    <property type="protein sequence ID" value="CAC12042"/>
    <property type="gene ID" value="CAC12042"/>
</dbReference>
<dbReference type="DNASU" id="1456448"/>
<dbReference type="InterPro" id="IPR002347">
    <property type="entry name" value="SDR_fam"/>
</dbReference>
<dbReference type="PaxDb" id="273075-Ta0913"/>
<dbReference type="GO" id="GO:0016491">
    <property type="term" value="F:oxidoreductase activity"/>
    <property type="evidence" value="ECO:0007669"/>
    <property type="project" value="UniProtKB-KW"/>
</dbReference>
<organism evidence="3 4">
    <name type="scientific">Thermoplasma acidophilum (strain ATCC 25905 / DSM 1728 / JCM 9062 / NBRC 15155 / AMRC-C165)</name>
    <dbReference type="NCBI Taxonomy" id="273075"/>
    <lineage>
        <taxon>Archaea</taxon>
        <taxon>Methanobacteriati</taxon>
        <taxon>Thermoplasmatota</taxon>
        <taxon>Thermoplasmata</taxon>
        <taxon>Thermoplasmatales</taxon>
        <taxon>Thermoplasmataceae</taxon>
        <taxon>Thermoplasma</taxon>
    </lineage>
</organism>